<dbReference type="InterPro" id="IPR023486">
    <property type="entry name" value="TFIIB_CS"/>
</dbReference>
<evidence type="ECO:0000256" key="3">
    <source>
        <dbReference type="ARBA" id="ARBA00022737"/>
    </source>
</evidence>
<dbReference type="GO" id="GO:0017025">
    <property type="term" value="F:TBP-class protein binding"/>
    <property type="evidence" value="ECO:0007669"/>
    <property type="project" value="InterPro"/>
</dbReference>
<dbReference type="InterPro" id="IPR013150">
    <property type="entry name" value="TFIIB_cyclin"/>
</dbReference>
<comment type="function">
    <text evidence="6">Stabilizes TBP binding to an archaeal box-A promoter. Also responsible for recruiting RNA polymerase II to the pre-initiation complex (DNA-TBP-TFIIB).</text>
</comment>
<keyword evidence="7" id="KW-0479">Metal-binding</keyword>
<dbReference type="GO" id="GO:0070897">
    <property type="term" value="P:transcription preinitiation complex assembly"/>
    <property type="evidence" value="ECO:0007669"/>
    <property type="project" value="InterPro"/>
</dbReference>
<dbReference type="PROSITE" id="PS51134">
    <property type="entry name" value="ZF_TFIIB"/>
    <property type="match status" value="1"/>
</dbReference>
<keyword evidence="7" id="KW-0862">Zinc</keyword>
<keyword evidence="3" id="KW-0677">Repeat</keyword>
<dbReference type="InterPro" id="IPR036915">
    <property type="entry name" value="Cyclin-like_sf"/>
</dbReference>
<evidence type="ECO:0000256" key="6">
    <source>
        <dbReference type="ARBA" id="ARBA00053882"/>
    </source>
</evidence>
<dbReference type="PRINTS" id="PR00685">
    <property type="entry name" value="TIFACTORIIB"/>
</dbReference>
<dbReference type="PANTHER" id="PTHR11618">
    <property type="entry name" value="TRANSCRIPTION INITIATION FACTOR IIB-RELATED"/>
    <property type="match status" value="1"/>
</dbReference>
<evidence type="ECO:0000256" key="7">
    <source>
        <dbReference type="PROSITE-ProRule" id="PRU00469"/>
    </source>
</evidence>
<evidence type="ECO:0000256" key="2">
    <source>
        <dbReference type="ARBA" id="ARBA00013932"/>
    </source>
</evidence>
<dbReference type="PROSITE" id="PS00782">
    <property type="entry name" value="TFIIB"/>
    <property type="match status" value="2"/>
</dbReference>
<accession>A0A397WPW1</accession>
<feature type="domain" description="TFIIB-type" evidence="8">
    <location>
        <begin position="11"/>
        <end position="42"/>
    </location>
</feature>
<dbReference type="GO" id="GO:0097550">
    <property type="term" value="C:transcription preinitiation complex"/>
    <property type="evidence" value="ECO:0007669"/>
    <property type="project" value="TreeGrafter"/>
</dbReference>
<evidence type="ECO:0000313" key="10">
    <source>
        <dbReference type="Proteomes" id="UP000266622"/>
    </source>
</evidence>
<reference evidence="9 10" key="1">
    <citation type="journal article" date="2018" name="Syst. Appl. Microbiol.">
        <title>A new symbiotic nanoarchaeote (Candidatus Nanoclepta minutus) and its host (Zestosphaera tikiterensis gen. nov., sp. nov.) from a New Zealand hot spring.</title>
        <authorList>
            <person name="St John E."/>
            <person name="Liu Y."/>
            <person name="Podar M."/>
            <person name="Stott M.B."/>
            <person name="Meneghin J."/>
            <person name="Chen Z."/>
            <person name="Lagutin K."/>
            <person name="Mitchell K."/>
            <person name="Reysenbach A.L."/>
        </authorList>
    </citation>
    <scope>NUCLEOTIDE SEQUENCE [LARGE SCALE GENOMIC DNA]</scope>
    <source>
        <strain evidence="9">NZ3</strain>
    </source>
</reference>
<keyword evidence="5" id="KW-0804">Transcription</keyword>
<dbReference type="Pfam" id="PF00382">
    <property type="entry name" value="TFIIB"/>
    <property type="match status" value="2"/>
</dbReference>
<dbReference type="SMART" id="SM00385">
    <property type="entry name" value="CYCLIN"/>
    <property type="match status" value="2"/>
</dbReference>
<dbReference type="Proteomes" id="UP000266622">
    <property type="component" value="Unassembled WGS sequence"/>
</dbReference>
<name>A0A397WPW1_9ARCH</name>
<proteinExistence type="inferred from homology"/>
<dbReference type="Pfam" id="PF08271">
    <property type="entry name" value="Zn_Ribbon_TF"/>
    <property type="match status" value="1"/>
</dbReference>
<dbReference type="SUPFAM" id="SSF57783">
    <property type="entry name" value="Zinc beta-ribbon"/>
    <property type="match status" value="1"/>
</dbReference>
<dbReference type="InterPro" id="IPR000812">
    <property type="entry name" value="TFIIB"/>
</dbReference>
<evidence type="ECO:0000259" key="8">
    <source>
        <dbReference type="PROSITE" id="PS51134"/>
    </source>
</evidence>
<gene>
    <name evidence="9" type="ORF">BXU00_00580</name>
</gene>
<dbReference type="PANTHER" id="PTHR11618:SF13">
    <property type="entry name" value="TRANSCRIPTION INITIATION FACTOR IIB"/>
    <property type="match status" value="1"/>
</dbReference>
<evidence type="ECO:0000256" key="5">
    <source>
        <dbReference type="ARBA" id="ARBA00023163"/>
    </source>
</evidence>
<dbReference type="Gene3D" id="1.10.472.170">
    <property type="match status" value="1"/>
</dbReference>
<dbReference type="Gene3D" id="1.10.472.10">
    <property type="entry name" value="Cyclin-like"/>
    <property type="match status" value="1"/>
</dbReference>
<evidence type="ECO:0000256" key="1">
    <source>
        <dbReference type="ARBA" id="ARBA00010857"/>
    </source>
</evidence>
<protein>
    <recommendedName>
        <fullName evidence="2">Transcription initiation factor IIB</fullName>
    </recommendedName>
</protein>
<dbReference type="SUPFAM" id="SSF47954">
    <property type="entry name" value="Cyclin-like"/>
    <property type="match status" value="2"/>
</dbReference>
<keyword evidence="4" id="KW-0805">Transcription regulation</keyword>
<dbReference type="EMBL" id="MWMI01000001">
    <property type="protein sequence ID" value="RIB35587.1"/>
    <property type="molecule type" value="Genomic_DNA"/>
</dbReference>
<evidence type="ECO:0000313" key="9">
    <source>
        <dbReference type="EMBL" id="RIB35587.1"/>
    </source>
</evidence>
<dbReference type="InterPro" id="IPR013763">
    <property type="entry name" value="Cyclin-like_dom"/>
</dbReference>
<keyword evidence="7" id="KW-0863">Zinc-finger</keyword>
<dbReference type="GO" id="GO:0008270">
    <property type="term" value="F:zinc ion binding"/>
    <property type="evidence" value="ECO:0007669"/>
    <property type="project" value="UniProtKB-KW"/>
</dbReference>
<dbReference type="AlphaFoldDB" id="A0A397WPW1"/>
<evidence type="ECO:0000256" key="4">
    <source>
        <dbReference type="ARBA" id="ARBA00023015"/>
    </source>
</evidence>
<comment type="similarity">
    <text evidence="1">Belongs to the TFIIB family.</text>
</comment>
<organism evidence="9 10">
    <name type="scientific">Candidatus Nanoclepta minutus</name>
    <dbReference type="NCBI Taxonomy" id="1940235"/>
    <lineage>
        <taxon>Archaea</taxon>
        <taxon>Nanobdellota</taxon>
        <taxon>Candidatus Nanoclepta</taxon>
    </lineage>
</organism>
<sequence>MFMAQKILKDEKIKCPVCGSTEFVYNPKTSELICSKCGYVLEVVPYLGKEWRNIDEGEESERARTGSTLKYSTLASSLITEISESNSKSLEERMLSRKLKKWQQRATSSYERNLKLAQQELKRLSSFLQLSKQVEETALKLYLTAVERGLIRGRSIEAIIAACVYIACRMHDVARTMDEIIKASGIHKKELGRTYKHLIQTLRIKILPIDVVEYVHRFSSILNLPPEVTATAVEIVEKAKQRDITAGRGPAGIAAAAIYIACVKHGISKTQKEIAEIAGITEVTIRNRYKELIDKLELKEVEEKLKREEEEE</sequence>
<dbReference type="FunFam" id="1.10.472.10:FF:000023">
    <property type="entry name" value="Transcription initiation factor IIB"/>
    <property type="match status" value="1"/>
</dbReference>
<dbReference type="InterPro" id="IPR013137">
    <property type="entry name" value="Znf_TFIIB"/>
</dbReference>
<comment type="caution">
    <text evidence="9">The sequence shown here is derived from an EMBL/GenBank/DDBJ whole genome shotgun (WGS) entry which is preliminary data.</text>
</comment>